<name>A0AC61DBR4_9FIRM</name>
<reference evidence="1" key="1">
    <citation type="submission" date="2017-10" db="EMBL/GenBank/DDBJ databases">
        <title>Genome sequence of cellulolytic Lachnospiraceae bacterium XHS1971 isolated from hotspring sediment.</title>
        <authorList>
            <person name="Vasudevan G."/>
            <person name="Joshi A.J."/>
            <person name="Hivarkar S."/>
            <person name="Lanjekar V.B."/>
            <person name="Dhakephalkar P.K."/>
            <person name="Dagar S."/>
        </authorList>
    </citation>
    <scope>NUCLEOTIDE SEQUENCE</scope>
    <source>
        <strain evidence="1">XHS1971</strain>
    </source>
</reference>
<dbReference type="Proteomes" id="UP000224460">
    <property type="component" value="Unassembled WGS sequence"/>
</dbReference>
<proteinExistence type="predicted"/>
<accession>A0AC61DBR4</accession>
<keyword evidence="2" id="KW-1185">Reference proteome</keyword>
<protein>
    <submittedName>
        <fullName evidence="1">Uncharacterized protein</fullName>
    </submittedName>
</protein>
<evidence type="ECO:0000313" key="2">
    <source>
        <dbReference type="Proteomes" id="UP000224460"/>
    </source>
</evidence>
<evidence type="ECO:0000313" key="1">
    <source>
        <dbReference type="EMBL" id="PHV70467.1"/>
    </source>
</evidence>
<sequence>MKRYHLGQGIGTLLFFLIMIGVVWRGIQITTTSVEDKGLDTLNHAIRRAVVQCYAIEGMYPRNIGYIEDNYGIMIDTSRYIVHYEIFASNIMPDITVLTRGGGEKE</sequence>
<organism evidence="1 2">
    <name type="scientific">Sporanaerobium hydrogeniformans</name>
    <dbReference type="NCBI Taxonomy" id="3072179"/>
    <lineage>
        <taxon>Bacteria</taxon>
        <taxon>Bacillati</taxon>
        <taxon>Bacillota</taxon>
        <taxon>Clostridia</taxon>
        <taxon>Lachnospirales</taxon>
        <taxon>Lachnospiraceae</taxon>
        <taxon>Sporanaerobium</taxon>
    </lineage>
</organism>
<dbReference type="EMBL" id="PEDL01000010">
    <property type="protein sequence ID" value="PHV70467.1"/>
    <property type="molecule type" value="Genomic_DNA"/>
</dbReference>
<comment type="caution">
    <text evidence="1">The sequence shown here is derived from an EMBL/GenBank/DDBJ whole genome shotgun (WGS) entry which is preliminary data.</text>
</comment>
<gene>
    <name evidence="1" type="ORF">CS063_10280</name>
</gene>